<dbReference type="Gene3D" id="3.40.50.2300">
    <property type="match status" value="1"/>
</dbReference>
<dbReference type="GO" id="GO:0000160">
    <property type="term" value="P:phosphorelay signal transduction system"/>
    <property type="evidence" value="ECO:0007669"/>
    <property type="project" value="InterPro"/>
</dbReference>
<dbReference type="Proteomes" id="UP000503447">
    <property type="component" value="Chromosome"/>
</dbReference>
<dbReference type="PROSITE" id="PS50110">
    <property type="entry name" value="RESPONSE_REGULATORY"/>
    <property type="match status" value="1"/>
</dbReference>
<evidence type="ECO:0000313" key="3">
    <source>
        <dbReference type="EMBL" id="QJX00505.1"/>
    </source>
</evidence>
<proteinExistence type="predicted"/>
<feature type="domain" description="Response regulatory" evidence="2">
    <location>
        <begin position="6"/>
        <end position="134"/>
    </location>
</feature>
<dbReference type="SUPFAM" id="SSF52172">
    <property type="entry name" value="CheY-like"/>
    <property type="match status" value="1"/>
</dbReference>
<dbReference type="EMBL" id="CP053452">
    <property type="protein sequence ID" value="QJX00505.1"/>
    <property type="molecule type" value="Genomic_DNA"/>
</dbReference>
<dbReference type="SMART" id="SM00448">
    <property type="entry name" value="REC"/>
    <property type="match status" value="1"/>
</dbReference>
<keyword evidence="4" id="KW-1185">Reference proteome</keyword>
<evidence type="ECO:0000256" key="1">
    <source>
        <dbReference type="PROSITE-ProRule" id="PRU00169"/>
    </source>
</evidence>
<dbReference type="PANTHER" id="PTHR44520:SF1">
    <property type="entry name" value="TWO-COMPONENT SYSTEM REGULATORY PROTEIN"/>
    <property type="match status" value="1"/>
</dbReference>
<dbReference type="Pfam" id="PF00072">
    <property type="entry name" value="Response_reg"/>
    <property type="match status" value="1"/>
</dbReference>
<reference evidence="4" key="1">
    <citation type="submission" date="2020-05" db="EMBL/GenBank/DDBJ databases">
        <title>Frigoriglobus tundricola gen. nov., sp. nov., a psychrotolerant cellulolytic planctomycete of the family Gemmataceae with two divergent copies of 16S rRNA gene.</title>
        <authorList>
            <person name="Kulichevskaya I.S."/>
            <person name="Ivanova A.A."/>
            <person name="Naumoff D.G."/>
            <person name="Beletsky A.V."/>
            <person name="Rijpstra W.I.C."/>
            <person name="Sinninghe Damste J.S."/>
            <person name="Mardanov A.V."/>
            <person name="Ravin N.V."/>
            <person name="Dedysh S.N."/>
        </authorList>
    </citation>
    <scope>NUCLEOTIDE SEQUENCE [LARGE SCALE GENOMIC DNA]</scope>
    <source>
        <strain evidence="4">PL17</strain>
    </source>
</reference>
<accession>A0A6M5Z453</accession>
<dbReference type="InterPro" id="IPR052893">
    <property type="entry name" value="TCS_response_regulator"/>
</dbReference>
<dbReference type="InterPro" id="IPR001789">
    <property type="entry name" value="Sig_transdc_resp-reg_receiver"/>
</dbReference>
<organism evidence="3 4">
    <name type="scientific">Frigoriglobus tundricola</name>
    <dbReference type="NCBI Taxonomy" id="2774151"/>
    <lineage>
        <taxon>Bacteria</taxon>
        <taxon>Pseudomonadati</taxon>
        <taxon>Planctomycetota</taxon>
        <taxon>Planctomycetia</taxon>
        <taxon>Gemmatales</taxon>
        <taxon>Gemmataceae</taxon>
        <taxon>Frigoriglobus</taxon>
    </lineage>
</organism>
<feature type="modified residue" description="4-aspartylphosphate" evidence="1">
    <location>
        <position position="67"/>
    </location>
</feature>
<evidence type="ECO:0000313" key="4">
    <source>
        <dbReference type="Proteomes" id="UP000503447"/>
    </source>
</evidence>
<keyword evidence="1" id="KW-0597">Phosphoprotein</keyword>
<dbReference type="RefSeq" id="WP_171475238.1">
    <property type="nucleotide sequence ID" value="NZ_CP053452.2"/>
</dbReference>
<name>A0A6M5Z453_9BACT</name>
<protein>
    <submittedName>
        <fullName evidence="3">Two-component transcriptional response regulator, LuxR family</fullName>
    </submittedName>
</protein>
<dbReference type="InterPro" id="IPR011006">
    <property type="entry name" value="CheY-like_superfamily"/>
</dbReference>
<gene>
    <name evidence="3" type="ORF">FTUN_8135</name>
</gene>
<dbReference type="PANTHER" id="PTHR44520">
    <property type="entry name" value="RESPONSE REGULATOR RCP1-RELATED"/>
    <property type="match status" value="1"/>
</dbReference>
<sequence length="146" mass="16374">MLPSVEILLAEDDPADIALVQHAFRRHHLANTIHVARDGVEALEFVFRTGRYATRPVGAPPYVILLDLKLPLLDGIEVLRRIKSDPGTRSVPVVVLTSSREDRDLAECYALGVNSYIVKPVDFAQFDDTVRQLGFYWLLVNQLPPV</sequence>
<dbReference type="KEGG" id="ftj:FTUN_8135"/>
<evidence type="ECO:0000259" key="2">
    <source>
        <dbReference type="PROSITE" id="PS50110"/>
    </source>
</evidence>
<dbReference type="CDD" id="cd17557">
    <property type="entry name" value="REC_Rcp-like"/>
    <property type="match status" value="1"/>
</dbReference>
<dbReference type="AlphaFoldDB" id="A0A6M5Z453"/>